<reference evidence="2 3" key="1">
    <citation type="submission" date="2016-10" db="EMBL/GenBank/DDBJ databases">
        <authorList>
            <person name="de Groot N.N."/>
        </authorList>
    </citation>
    <scope>NUCLEOTIDE SEQUENCE [LARGE SCALE GENOMIC DNA]</scope>
    <source>
        <strain evidence="2 3">DSM 797</strain>
    </source>
</reference>
<protein>
    <submittedName>
        <fullName evidence="2">Uncharacterized protein</fullName>
    </submittedName>
</protein>
<dbReference type="EMBL" id="FNGW01000011">
    <property type="protein sequence ID" value="SDM41191.1"/>
    <property type="molecule type" value="Genomic_DNA"/>
</dbReference>
<feature type="transmembrane region" description="Helical" evidence="1">
    <location>
        <begin position="58"/>
        <end position="77"/>
    </location>
</feature>
<evidence type="ECO:0000313" key="3">
    <source>
        <dbReference type="Proteomes" id="UP000199068"/>
    </source>
</evidence>
<keyword evidence="1" id="KW-1133">Transmembrane helix</keyword>
<keyword evidence="1" id="KW-0472">Membrane</keyword>
<sequence length="135" mass="15259">MGLVSFLSCFYFAFTVLLLFKKKSMGKTYIIFGVLTYVFVVGYSSIPKIPQQIQGLSIFVVFSLMVCIFGLMFGIMMKVFNRSNKTSVIASIVSSSILILILFNVKGCLTYMYIPVLLYMLQKKININIDKIVSI</sequence>
<gene>
    <name evidence="2" type="ORF">SAMN04515677_11150</name>
</gene>
<dbReference type="Proteomes" id="UP000199068">
    <property type="component" value="Unassembled WGS sequence"/>
</dbReference>
<dbReference type="STRING" id="1121325.SAMN04515677_11150"/>
<organism evidence="2 3">
    <name type="scientific">Romboutsia lituseburensis DSM 797</name>
    <dbReference type="NCBI Taxonomy" id="1121325"/>
    <lineage>
        <taxon>Bacteria</taxon>
        <taxon>Bacillati</taxon>
        <taxon>Bacillota</taxon>
        <taxon>Clostridia</taxon>
        <taxon>Peptostreptococcales</taxon>
        <taxon>Peptostreptococcaceae</taxon>
        <taxon>Romboutsia</taxon>
    </lineage>
</organism>
<feature type="transmembrane region" description="Helical" evidence="1">
    <location>
        <begin position="29"/>
        <end position="46"/>
    </location>
</feature>
<accession>A0A1G9T0I4</accession>
<keyword evidence="1" id="KW-0812">Transmembrane</keyword>
<keyword evidence="3" id="KW-1185">Reference proteome</keyword>
<name>A0A1G9T0I4_9FIRM</name>
<evidence type="ECO:0000313" key="2">
    <source>
        <dbReference type="EMBL" id="SDM41191.1"/>
    </source>
</evidence>
<dbReference type="AlphaFoldDB" id="A0A1G9T0I4"/>
<proteinExistence type="predicted"/>
<feature type="transmembrane region" description="Helical" evidence="1">
    <location>
        <begin position="97"/>
        <end position="121"/>
    </location>
</feature>
<dbReference type="RefSeq" id="WP_092727457.1">
    <property type="nucleotide sequence ID" value="NZ_FNGW01000011.1"/>
</dbReference>
<evidence type="ECO:0000256" key="1">
    <source>
        <dbReference type="SAM" id="Phobius"/>
    </source>
</evidence>